<reference evidence="1 2" key="1">
    <citation type="submission" date="2020-04" db="EMBL/GenBank/DDBJ databases">
        <title>MicrobeNet Type strains.</title>
        <authorList>
            <person name="Nicholson A.C."/>
        </authorList>
    </citation>
    <scope>NUCLEOTIDE SEQUENCE [LARGE SCALE GENOMIC DNA]</scope>
    <source>
        <strain evidence="1 2">DSM 44113</strain>
    </source>
</reference>
<protein>
    <submittedName>
        <fullName evidence="1">Uncharacterized protein</fullName>
    </submittedName>
</protein>
<keyword evidence="2" id="KW-1185">Reference proteome</keyword>
<name>A0A846X290_9ACTN</name>
<dbReference type="RefSeq" id="WP_168546608.1">
    <property type="nucleotide sequence ID" value="NZ_BAAAKS010000050.1"/>
</dbReference>
<comment type="caution">
    <text evidence="1">The sequence shown here is derived from an EMBL/GenBank/DDBJ whole genome shotgun (WGS) entry which is preliminary data.</text>
</comment>
<organism evidence="1 2">
    <name type="scientific">Tsukamurella spumae</name>
    <dbReference type="NCBI Taxonomy" id="44753"/>
    <lineage>
        <taxon>Bacteria</taxon>
        <taxon>Bacillati</taxon>
        <taxon>Actinomycetota</taxon>
        <taxon>Actinomycetes</taxon>
        <taxon>Mycobacteriales</taxon>
        <taxon>Tsukamurellaceae</taxon>
        <taxon>Tsukamurella</taxon>
    </lineage>
</organism>
<evidence type="ECO:0000313" key="2">
    <source>
        <dbReference type="Proteomes" id="UP000582646"/>
    </source>
</evidence>
<evidence type="ECO:0000313" key="1">
    <source>
        <dbReference type="EMBL" id="NKY19618.1"/>
    </source>
</evidence>
<proteinExistence type="predicted"/>
<gene>
    <name evidence="1" type="ORF">HF999_14720</name>
</gene>
<dbReference type="AlphaFoldDB" id="A0A846X290"/>
<dbReference type="Proteomes" id="UP000582646">
    <property type="component" value="Unassembled WGS sequence"/>
</dbReference>
<accession>A0A846X290</accession>
<dbReference type="EMBL" id="JAAXOQ010000019">
    <property type="protein sequence ID" value="NKY19618.1"/>
    <property type="molecule type" value="Genomic_DNA"/>
</dbReference>
<sequence>MAELESRCGGTLNSLKPQQSFDSEYLRYHRICPATPMCFTTNRRVSDEANSEGALVENSPMLTVVVDARAVS</sequence>